<dbReference type="Pfam" id="PF11838">
    <property type="entry name" value="ERAP1_C"/>
    <property type="match status" value="1"/>
</dbReference>
<keyword evidence="4 13" id="KW-0645">Protease</keyword>
<keyword evidence="7 11" id="KW-0862">Zinc</keyword>
<feature type="binding site" evidence="11">
    <location>
        <position position="309"/>
    </location>
    <ligand>
        <name>Zn(2+)</name>
        <dbReference type="ChEBI" id="CHEBI:29105"/>
        <note>catalytic</note>
    </ligand>
</feature>
<evidence type="ECO:0000313" key="17">
    <source>
        <dbReference type="Proteomes" id="UP000087171"/>
    </source>
</evidence>
<evidence type="ECO:0000256" key="11">
    <source>
        <dbReference type="PIRSR" id="PIRSR634016-3"/>
    </source>
</evidence>
<evidence type="ECO:0000256" key="4">
    <source>
        <dbReference type="ARBA" id="ARBA00022670"/>
    </source>
</evidence>
<dbReference type="InterPro" id="IPR027268">
    <property type="entry name" value="Peptidase_M4/M1_CTD_sf"/>
</dbReference>
<evidence type="ECO:0000256" key="13">
    <source>
        <dbReference type="RuleBase" id="RU364040"/>
    </source>
</evidence>
<dbReference type="GO" id="GO:0005737">
    <property type="term" value="C:cytoplasm"/>
    <property type="evidence" value="ECO:0007669"/>
    <property type="project" value="TreeGrafter"/>
</dbReference>
<comment type="cofactor">
    <cofactor evidence="11 13">
        <name>Zn(2+)</name>
        <dbReference type="ChEBI" id="CHEBI:29105"/>
    </cofactor>
    <text evidence="11 13">Binds 1 zinc ion per subunit.</text>
</comment>
<keyword evidence="6 13" id="KW-0378">Hydrolase</keyword>
<dbReference type="InterPro" id="IPR045357">
    <property type="entry name" value="Aminopeptidase_N-like_N"/>
</dbReference>
<keyword evidence="17" id="KW-1185">Reference proteome</keyword>
<dbReference type="InterPro" id="IPR024571">
    <property type="entry name" value="ERAP1-like_C_dom"/>
</dbReference>
<gene>
    <name evidence="18" type="primary">LOC101493693</name>
</gene>
<evidence type="ECO:0000259" key="14">
    <source>
        <dbReference type="Pfam" id="PF01433"/>
    </source>
</evidence>
<keyword evidence="9 13" id="KW-0482">Metalloprotease</keyword>
<keyword evidence="8" id="KW-0256">Endoplasmic reticulum</keyword>
<reference evidence="17" key="1">
    <citation type="journal article" date="2013" name="Nat. Biotechnol.">
        <title>Draft genome sequence of chickpea (Cicer arietinum) provides a resource for trait improvement.</title>
        <authorList>
            <person name="Varshney R.K."/>
            <person name="Song C."/>
            <person name="Saxena R.K."/>
            <person name="Azam S."/>
            <person name="Yu S."/>
            <person name="Sharpe A.G."/>
            <person name="Cannon S."/>
            <person name="Baek J."/>
            <person name="Rosen B.D."/>
            <person name="Tar'an B."/>
            <person name="Millan T."/>
            <person name="Zhang X."/>
            <person name="Ramsay L.D."/>
            <person name="Iwata A."/>
            <person name="Wang Y."/>
            <person name="Nelson W."/>
            <person name="Farmer A.D."/>
            <person name="Gaur P.M."/>
            <person name="Soderlund C."/>
            <person name="Penmetsa R.V."/>
            <person name="Xu C."/>
            <person name="Bharti A.K."/>
            <person name="He W."/>
            <person name="Winter P."/>
            <person name="Zhao S."/>
            <person name="Hane J.K."/>
            <person name="Carrasquilla-Garcia N."/>
            <person name="Condie J.A."/>
            <person name="Upadhyaya H.D."/>
            <person name="Luo M.C."/>
            <person name="Thudi M."/>
            <person name="Gowda C.L."/>
            <person name="Singh N.P."/>
            <person name="Lichtenzveig J."/>
            <person name="Gali K.K."/>
            <person name="Rubio J."/>
            <person name="Nadarajan N."/>
            <person name="Dolezel J."/>
            <person name="Bansal K.C."/>
            <person name="Xu X."/>
            <person name="Edwards D."/>
            <person name="Zhang G."/>
            <person name="Kahl G."/>
            <person name="Gil J."/>
            <person name="Singh K.B."/>
            <person name="Datta S.K."/>
            <person name="Jackson S.A."/>
            <person name="Wang J."/>
            <person name="Cook D.R."/>
        </authorList>
    </citation>
    <scope>NUCLEOTIDE SEQUENCE [LARGE SCALE GENOMIC DNA]</scope>
    <source>
        <strain evidence="17">cv. CDC Frontier</strain>
    </source>
</reference>
<sequence>MEKKYNIDEYKGQTRLPNFAIPKKYELHLLPDFSACTFSGTVQITLSIKENTKFIVLNSLELVIQNTWFTNSYGKYTPCDVVVDDKDEILVLVFDETLGVGEGVLVIEFSGILNEHLTGFYTCTYVDGELKKNMAVTQFEAVDARRCFPCWDEPALKASFKVTLTVPSELTALSNMPVESEKLDGELKTVYFEESPIMSTYLVATVVGLFDHIEDTTTTGVKVGVYCAVGKSDQGKFALDLALKSLEIYTKYFSVPYPLPKLDLVAVPEFSAGAMENYGLIVYRENELLYHDLYSTPAKKQRITIVTAHEVAHQWFGNLVTMEWWTHLWLNEGFATWISYMVTHTLYPEWNIWSQFLLETADGLQMDALEKSHPIEVEIHHARSVIEVFDAVSYEKGSSVIRMLQGYLGDVTFQKSLSTYIGKYQAKNARTEDLWNVLSEVSGEPVNLMMNTWTKSTGYPVIYVQLTDNILEFQQSRFLLSGLRVDGKWIVPITFCIGSYERQKKFLLEKSDERVDISELIQYIGDDENSNENKHEEDSQENLWIKVNVDQSGFYRVNYEDKLAVRLRKALQNNYLLPTDKFGILDDGNALCQACEQSLSSLLMLMDVYRKDLDYVIVSRLIDVCYEVLKISTDVIPDSVKELKQYFISLLIYSAERLGWDSISGEDHSSSLLRGEIFQALATFDHDKTQQEAIRRFQTLLNDRNTSLLSTNTRKAAYVAVMRRTTGESKTGLESLLSFYKSTDVLQERERILRCIASSADPNVVLEVLNLLLSDEIPDPDIIFVLRGISLEGGGIAVKWLKDNWERILTKYGAGLLLTNFISLIVPLVNSNDEADDIESFFASRANPSIIMNLNLSIEKIRIKARWIQSVKQEHSLPDLIKQLTQKK</sequence>
<keyword evidence="5 11" id="KW-0479">Metal-binding</keyword>
<feature type="domain" description="Aminopeptidase N-like N-terminal" evidence="16">
    <location>
        <begin position="22"/>
        <end position="202"/>
    </location>
</feature>
<accession>A0A1S2YV45</accession>
<dbReference type="SUPFAM" id="SSF63737">
    <property type="entry name" value="Leukotriene A4 hydrolase N-terminal domain"/>
    <property type="match status" value="1"/>
</dbReference>
<dbReference type="STRING" id="3827.A0A1S2YV45"/>
<dbReference type="InterPro" id="IPR034016">
    <property type="entry name" value="M1_APN-typ"/>
</dbReference>
<dbReference type="RefSeq" id="XP_004510420.1">
    <property type="nucleotide sequence ID" value="XM_004510363.3"/>
</dbReference>
<evidence type="ECO:0000256" key="5">
    <source>
        <dbReference type="ARBA" id="ARBA00022723"/>
    </source>
</evidence>
<dbReference type="PRINTS" id="PR00756">
    <property type="entry name" value="ALADIPTASE"/>
</dbReference>
<evidence type="ECO:0000256" key="6">
    <source>
        <dbReference type="ARBA" id="ARBA00022801"/>
    </source>
</evidence>
<evidence type="ECO:0000256" key="7">
    <source>
        <dbReference type="ARBA" id="ARBA00022833"/>
    </source>
</evidence>
<evidence type="ECO:0000256" key="8">
    <source>
        <dbReference type="ARBA" id="ARBA00022848"/>
    </source>
</evidence>
<dbReference type="OrthoDB" id="10031169at2759"/>
<dbReference type="GO" id="GO:0005615">
    <property type="term" value="C:extracellular space"/>
    <property type="evidence" value="ECO:0007669"/>
    <property type="project" value="TreeGrafter"/>
</dbReference>
<dbReference type="EC" id="3.4.11.-" evidence="13"/>
<dbReference type="InterPro" id="IPR042097">
    <property type="entry name" value="Aminopeptidase_N-like_N_sf"/>
</dbReference>
<dbReference type="AlphaFoldDB" id="A0A1S2YV45"/>
<dbReference type="Gene3D" id="2.60.40.1730">
    <property type="entry name" value="tricorn interacting facor f3 domain"/>
    <property type="match status" value="1"/>
</dbReference>
<evidence type="ECO:0000256" key="12">
    <source>
        <dbReference type="PIRSR" id="PIRSR634016-4"/>
    </source>
</evidence>
<dbReference type="FunFam" id="2.60.40.1730:FF:000002">
    <property type="entry name" value="Aminopeptidase"/>
    <property type="match status" value="1"/>
</dbReference>
<feature type="domain" description="Peptidase M1 membrane alanine aminopeptidase" evidence="14">
    <location>
        <begin position="237"/>
        <end position="453"/>
    </location>
</feature>
<dbReference type="PaxDb" id="3827-XP_004510420.1"/>
<organism evidence="17 18">
    <name type="scientific">Cicer arietinum</name>
    <name type="common">Chickpea</name>
    <name type="synonym">Garbanzo</name>
    <dbReference type="NCBI Taxonomy" id="3827"/>
    <lineage>
        <taxon>Eukaryota</taxon>
        <taxon>Viridiplantae</taxon>
        <taxon>Streptophyta</taxon>
        <taxon>Embryophyta</taxon>
        <taxon>Tracheophyta</taxon>
        <taxon>Spermatophyta</taxon>
        <taxon>Magnoliopsida</taxon>
        <taxon>eudicotyledons</taxon>
        <taxon>Gunneridae</taxon>
        <taxon>Pentapetalae</taxon>
        <taxon>rosids</taxon>
        <taxon>fabids</taxon>
        <taxon>Fabales</taxon>
        <taxon>Fabaceae</taxon>
        <taxon>Papilionoideae</taxon>
        <taxon>50 kb inversion clade</taxon>
        <taxon>NPAAA clade</taxon>
        <taxon>Hologalegina</taxon>
        <taxon>IRL clade</taxon>
        <taxon>Cicereae</taxon>
        <taxon>Cicer</taxon>
    </lineage>
</organism>
<dbReference type="RefSeq" id="XP_073226878.1">
    <property type="nucleotide sequence ID" value="XM_073370777.1"/>
</dbReference>
<dbReference type="GO" id="GO:0043171">
    <property type="term" value="P:peptide catabolic process"/>
    <property type="evidence" value="ECO:0007669"/>
    <property type="project" value="TreeGrafter"/>
</dbReference>
<dbReference type="Gene3D" id="1.10.390.10">
    <property type="entry name" value="Neutral Protease Domain 2"/>
    <property type="match status" value="1"/>
</dbReference>
<feature type="site" description="Transition state stabilizer" evidence="12">
    <location>
        <position position="394"/>
    </location>
</feature>
<name>A0A1S2YV45_CICAR</name>
<dbReference type="PANTHER" id="PTHR11533">
    <property type="entry name" value="PROTEASE M1 ZINC METALLOPROTEASE"/>
    <property type="match status" value="1"/>
</dbReference>
<dbReference type="GeneID" id="101493693"/>
<evidence type="ECO:0000259" key="15">
    <source>
        <dbReference type="Pfam" id="PF11838"/>
    </source>
</evidence>
<comment type="similarity">
    <text evidence="2 13">Belongs to the peptidase M1 family.</text>
</comment>
<proteinExistence type="inferred from homology"/>
<keyword evidence="8" id="KW-0492">Microsome</keyword>
<dbReference type="InterPro" id="IPR014782">
    <property type="entry name" value="Peptidase_M1_dom"/>
</dbReference>
<evidence type="ECO:0000256" key="1">
    <source>
        <dbReference type="ARBA" id="ARBA00004174"/>
    </source>
</evidence>
<dbReference type="FunFam" id="1.10.390.10:FF:000001">
    <property type="entry name" value="Aminopeptidase"/>
    <property type="match status" value="1"/>
</dbReference>
<evidence type="ECO:0000256" key="9">
    <source>
        <dbReference type="ARBA" id="ARBA00023049"/>
    </source>
</evidence>
<reference evidence="18" key="2">
    <citation type="submission" date="2025-08" db="UniProtKB">
        <authorList>
            <consortium name="RefSeq"/>
        </authorList>
    </citation>
    <scope>IDENTIFICATION</scope>
    <source>
        <tissue evidence="18">Etiolated seedlings</tissue>
    </source>
</reference>
<keyword evidence="3 13" id="KW-0031">Aminopeptidase</keyword>
<dbReference type="FunFam" id="1.25.50.20:FF:000002">
    <property type="entry name" value="Aminopeptidase"/>
    <property type="match status" value="1"/>
</dbReference>
<feature type="binding site" evidence="11">
    <location>
        <position position="332"/>
    </location>
    <ligand>
        <name>Zn(2+)</name>
        <dbReference type="ChEBI" id="CHEBI:29105"/>
        <note>catalytic</note>
    </ligand>
</feature>
<protein>
    <recommendedName>
        <fullName evidence="13">Aminopeptidase</fullName>
        <ecNumber evidence="13">3.4.11.-</ecNumber>
    </recommendedName>
</protein>
<dbReference type="Gene3D" id="1.25.50.20">
    <property type="match status" value="1"/>
</dbReference>
<dbReference type="GO" id="GO:0042277">
    <property type="term" value="F:peptide binding"/>
    <property type="evidence" value="ECO:0007669"/>
    <property type="project" value="TreeGrafter"/>
</dbReference>
<dbReference type="GO" id="GO:0008270">
    <property type="term" value="F:zinc ion binding"/>
    <property type="evidence" value="ECO:0007669"/>
    <property type="project" value="UniProtKB-UniRule"/>
</dbReference>
<feature type="active site" description="Proton acceptor" evidence="10">
    <location>
        <position position="310"/>
    </location>
</feature>
<evidence type="ECO:0000256" key="3">
    <source>
        <dbReference type="ARBA" id="ARBA00022438"/>
    </source>
</evidence>
<dbReference type="PANTHER" id="PTHR11533:SF274">
    <property type="entry name" value="AMINOPEPTIDASE"/>
    <property type="match status" value="1"/>
</dbReference>
<evidence type="ECO:0000313" key="18">
    <source>
        <dbReference type="RefSeq" id="XP_004510420.1"/>
    </source>
</evidence>
<evidence type="ECO:0000256" key="2">
    <source>
        <dbReference type="ARBA" id="ARBA00010136"/>
    </source>
</evidence>
<feature type="binding site" evidence="11">
    <location>
        <position position="313"/>
    </location>
    <ligand>
        <name>Zn(2+)</name>
        <dbReference type="ChEBI" id="CHEBI:29105"/>
        <note>catalytic</note>
    </ligand>
</feature>
<dbReference type="eggNOG" id="KOG1046">
    <property type="taxonomic scope" value="Eukaryota"/>
</dbReference>
<evidence type="ECO:0000256" key="10">
    <source>
        <dbReference type="PIRSR" id="PIRSR634016-1"/>
    </source>
</evidence>
<dbReference type="Proteomes" id="UP000087171">
    <property type="component" value="Chromosome Ca7"/>
</dbReference>
<feature type="domain" description="ERAP1-like C-terminal" evidence="15">
    <location>
        <begin position="544"/>
        <end position="862"/>
    </location>
</feature>
<dbReference type="CDD" id="cd09601">
    <property type="entry name" value="M1_APN-Q_like"/>
    <property type="match status" value="1"/>
</dbReference>
<dbReference type="SUPFAM" id="SSF55486">
    <property type="entry name" value="Metalloproteases ('zincins'), catalytic domain"/>
    <property type="match status" value="1"/>
</dbReference>
<dbReference type="InterPro" id="IPR001930">
    <property type="entry name" value="Peptidase_M1"/>
</dbReference>
<evidence type="ECO:0000259" key="16">
    <source>
        <dbReference type="Pfam" id="PF17900"/>
    </source>
</evidence>
<dbReference type="Pfam" id="PF01433">
    <property type="entry name" value="Peptidase_M1"/>
    <property type="match status" value="1"/>
</dbReference>
<dbReference type="GO" id="GO:0070006">
    <property type="term" value="F:metalloaminopeptidase activity"/>
    <property type="evidence" value="ECO:0007669"/>
    <property type="project" value="TreeGrafter"/>
</dbReference>
<dbReference type="Gene3D" id="2.60.40.1910">
    <property type="match status" value="1"/>
</dbReference>
<dbReference type="GO" id="GO:0016020">
    <property type="term" value="C:membrane"/>
    <property type="evidence" value="ECO:0007669"/>
    <property type="project" value="TreeGrafter"/>
</dbReference>
<dbReference type="InterPro" id="IPR050344">
    <property type="entry name" value="Peptidase_M1_aminopeptidases"/>
</dbReference>
<comment type="subcellular location">
    <subcellularLocation>
        <location evidence="1">Microsome membrane</location>
        <topology evidence="1">Peripheral membrane protein</topology>
    </subcellularLocation>
</comment>
<dbReference type="Pfam" id="PF17900">
    <property type="entry name" value="Peptidase_M1_N"/>
    <property type="match status" value="1"/>
</dbReference>
<dbReference type="GO" id="GO:0006508">
    <property type="term" value="P:proteolysis"/>
    <property type="evidence" value="ECO:0007669"/>
    <property type="project" value="UniProtKB-KW"/>
</dbReference>